<dbReference type="AlphaFoldDB" id="A0A4Q2D793"/>
<dbReference type="Proteomes" id="UP000290288">
    <property type="component" value="Unassembled WGS sequence"/>
</dbReference>
<evidence type="ECO:0000313" key="2">
    <source>
        <dbReference type="EMBL" id="RXW14035.1"/>
    </source>
</evidence>
<accession>A0A4Q2D793</accession>
<evidence type="ECO:0000256" key="1">
    <source>
        <dbReference type="SAM" id="MobiDB-lite"/>
    </source>
</evidence>
<organism evidence="2 3">
    <name type="scientific">Candolleomyces aberdarensis</name>
    <dbReference type="NCBI Taxonomy" id="2316362"/>
    <lineage>
        <taxon>Eukaryota</taxon>
        <taxon>Fungi</taxon>
        <taxon>Dikarya</taxon>
        <taxon>Basidiomycota</taxon>
        <taxon>Agaricomycotina</taxon>
        <taxon>Agaricomycetes</taxon>
        <taxon>Agaricomycetidae</taxon>
        <taxon>Agaricales</taxon>
        <taxon>Agaricineae</taxon>
        <taxon>Psathyrellaceae</taxon>
        <taxon>Candolleomyces</taxon>
    </lineage>
</organism>
<keyword evidence="3" id="KW-1185">Reference proteome</keyword>
<sequence length="133" mass="15331">MLEFYTTREITNHFLVTKLDIYFRVDSELKLHIGGFVVRTIINDLLDAARRGIRRPPTSPELGQILELLDSQSHFGPDDLQLFWRNVSTAPVPPIVHQVPPIRFQTEQQPERLRKRPRRDSSSSESKSSVDPA</sequence>
<evidence type="ECO:0000313" key="3">
    <source>
        <dbReference type="Proteomes" id="UP000290288"/>
    </source>
</evidence>
<gene>
    <name evidence="2" type="ORF">EST38_g11818</name>
</gene>
<proteinExistence type="predicted"/>
<comment type="caution">
    <text evidence="2">The sequence shown here is derived from an EMBL/GenBank/DDBJ whole genome shotgun (WGS) entry which is preliminary data.</text>
</comment>
<protein>
    <submittedName>
        <fullName evidence="2">Uncharacterized protein</fullName>
    </submittedName>
</protein>
<feature type="compositionally biased region" description="Low complexity" evidence="1">
    <location>
        <begin position="123"/>
        <end position="133"/>
    </location>
</feature>
<name>A0A4Q2D793_9AGAR</name>
<reference evidence="2 3" key="1">
    <citation type="submission" date="2019-01" db="EMBL/GenBank/DDBJ databases">
        <title>Draft genome sequence of Psathyrella aberdarensis IHI B618.</title>
        <authorList>
            <person name="Buettner E."/>
            <person name="Kellner H."/>
        </authorList>
    </citation>
    <scope>NUCLEOTIDE SEQUENCE [LARGE SCALE GENOMIC DNA]</scope>
    <source>
        <strain evidence="2 3">IHI B618</strain>
    </source>
</reference>
<feature type="region of interest" description="Disordered" evidence="1">
    <location>
        <begin position="98"/>
        <end position="133"/>
    </location>
</feature>
<dbReference type="EMBL" id="SDEE01000780">
    <property type="protein sequence ID" value="RXW14035.1"/>
    <property type="molecule type" value="Genomic_DNA"/>
</dbReference>